<dbReference type="InterPro" id="IPR026992">
    <property type="entry name" value="DIOX_N"/>
</dbReference>
<feature type="domain" description="Fe2OG dioxygenase" evidence="6">
    <location>
        <begin position="218"/>
        <end position="318"/>
    </location>
</feature>
<dbReference type="InterPro" id="IPR044861">
    <property type="entry name" value="IPNS-like_FE2OG_OXY"/>
</dbReference>
<accession>A0A426YAI9</accession>
<comment type="similarity">
    <text evidence="1 5">Belongs to the iron/ascorbate-dependent oxidoreductase family.</text>
</comment>
<dbReference type="InterPro" id="IPR027443">
    <property type="entry name" value="IPNS-like_sf"/>
</dbReference>
<dbReference type="GO" id="GO:0016491">
    <property type="term" value="F:oxidoreductase activity"/>
    <property type="evidence" value="ECO:0007669"/>
    <property type="project" value="UniProtKB-KW"/>
</dbReference>
<keyword evidence="3 5" id="KW-0560">Oxidoreductase</keyword>
<evidence type="ECO:0000256" key="4">
    <source>
        <dbReference type="ARBA" id="ARBA00023004"/>
    </source>
</evidence>
<sequence>QLERRGSENRVEHHIPEEVSCAGYKYPHDATGFPKERGLRFAMAAAQEMVGLARITRPVLQVAAEPVSLPVIDLGQLRKHSRTRSLAIQEIGRACERHGCFQVINHGIHESVTWGALEAASDFFNLSSEEKAEFESKDLRKPVRYEAVYKNDCDKARELLKHYAHPLGEWIHFWPMTPQRYRMGRYGRVVRKIALLLMDSILESLGLGPAYLKEKLEEGMQVMVMNGYSERSRSAPVLGLAPHSDYGCITILLQSCKGLHIFDEESECWREVPEVPDTLHVHIGDHLEVMSNGKYKRLVHRAVLNSRKRTSIASIHGLSMNEKVTTAEELVDEQHPKGYRDSSFLDFLDFITSKNKTGGSNFIDSLMLTSN</sequence>
<evidence type="ECO:0000256" key="5">
    <source>
        <dbReference type="RuleBase" id="RU003682"/>
    </source>
</evidence>
<dbReference type="InterPro" id="IPR005123">
    <property type="entry name" value="Oxoglu/Fe-dep_dioxygenase_dom"/>
</dbReference>
<keyword evidence="4 5" id="KW-0408">Iron</keyword>
<proteinExistence type="inferred from homology"/>
<evidence type="ECO:0000256" key="2">
    <source>
        <dbReference type="ARBA" id="ARBA00022723"/>
    </source>
</evidence>
<dbReference type="GO" id="GO:0046872">
    <property type="term" value="F:metal ion binding"/>
    <property type="evidence" value="ECO:0007669"/>
    <property type="project" value="UniProtKB-KW"/>
</dbReference>
<evidence type="ECO:0000256" key="1">
    <source>
        <dbReference type="ARBA" id="ARBA00008056"/>
    </source>
</evidence>
<protein>
    <recommendedName>
        <fullName evidence="6">Fe2OG dioxygenase domain-containing protein</fullName>
    </recommendedName>
</protein>
<dbReference type="PROSITE" id="PS51471">
    <property type="entry name" value="FE2OG_OXY"/>
    <property type="match status" value="1"/>
</dbReference>
<dbReference type="Proteomes" id="UP000287651">
    <property type="component" value="Unassembled WGS sequence"/>
</dbReference>
<dbReference type="Gene3D" id="2.60.120.330">
    <property type="entry name" value="B-lactam Antibiotic, Isopenicillin N Synthase, Chain"/>
    <property type="match status" value="1"/>
</dbReference>
<dbReference type="AlphaFoldDB" id="A0A426YAI9"/>
<name>A0A426YAI9_ENSVE</name>
<organism evidence="7 8">
    <name type="scientific">Ensete ventricosum</name>
    <name type="common">Abyssinian banana</name>
    <name type="synonym">Musa ensete</name>
    <dbReference type="NCBI Taxonomy" id="4639"/>
    <lineage>
        <taxon>Eukaryota</taxon>
        <taxon>Viridiplantae</taxon>
        <taxon>Streptophyta</taxon>
        <taxon>Embryophyta</taxon>
        <taxon>Tracheophyta</taxon>
        <taxon>Spermatophyta</taxon>
        <taxon>Magnoliopsida</taxon>
        <taxon>Liliopsida</taxon>
        <taxon>Zingiberales</taxon>
        <taxon>Musaceae</taxon>
        <taxon>Ensete</taxon>
    </lineage>
</organism>
<dbReference type="PANTHER" id="PTHR47991">
    <property type="entry name" value="OXOGLUTARATE/IRON-DEPENDENT DIOXYGENASE"/>
    <property type="match status" value="1"/>
</dbReference>
<dbReference type="EMBL" id="AMZH03013739">
    <property type="protein sequence ID" value="RRT48772.1"/>
    <property type="molecule type" value="Genomic_DNA"/>
</dbReference>
<dbReference type="SUPFAM" id="SSF51197">
    <property type="entry name" value="Clavaminate synthase-like"/>
    <property type="match status" value="1"/>
</dbReference>
<keyword evidence="2 5" id="KW-0479">Metal-binding</keyword>
<evidence type="ECO:0000313" key="7">
    <source>
        <dbReference type="EMBL" id="RRT48772.1"/>
    </source>
</evidence>
<evidence type="ECO:0000256" key="3">
    <source>
        <dbReference type="ARBA" id="ARBA00023002"/>
    </source>
</evidence>
<evidence type="ECO:0000313" key="8">
    <source>
        <dbReference type="Proteomes" id="UP000287651"/>
    </source>
</evidence>
<evidence type="ECO:0000259" key="6">
    <source>
        <dbReference type="PROSITE" id="PS51471"/>
    </source>
</evidence>
<feature type="non-terminal residue" evidence="7">
    <location>
        <position position="1"/>
    </location>
</feature>
<comment type="caution">
    <text evidence="7">The sequence shown here is derived from an EMBL/GenBank/DDBJ whole genome shotgun (WGS) entry which is preliminary data.</text>
</comment>
<dbReference type="InterPro" id="IPR050295">
    <property type="entry name" value="Plant_2OG-oxidoreductases"/>
</dbReference>
<dbReference type="Pfam" id="PF03171">
    <property type="entry name" value="2OG-FeII_Oxy"/>
    <property type="match status" value="1"/>
</dbReference>
<reference evidence="7 8" key="1">
    <citation type="journal article" date="2014" name="Agronomy (Basel)">
        <title>A Draft Genome Sequence for Ensete ventricosum, the Drought-Tolerant Tree Against Hunger.</title>
        <authorList>
            <person name="Harrison J."/>
            <person name="Moore K.A."/>
            <person name="Paszkiewicz K."/>
            <person name="Jones T."/>
            <person name="Grant M."/>
            <person name="Ambacheew D."/>
            <person name="Muzemil S."/>
            <person name="Studholme D.J."/>
        </authorList>
    </citation>
    <scope>NUCLEOTIDE SEQUENCE [LARGE SCALE GENOMIC DNA]</scope>
</reference>
<dbReference type="Pfam" id="PF14226">
    <property type="entry name" value="DIOX_N"/>
    <property type="match status" value="1"/>
</dbReference>
<gene>
    <name evidence="7" type="ORF">B296_00052832</name>
</gene>